<keyword evidence="5 11" id="KW-1133">Transmembrane helix</keyword>
<dbReference type="Gene3D" id="1.20.1530.20">
    <property type="match status" value="1"/>
</dbReference>
<feature type="region of interest" description="Disordered" evidence="10">
    <location>
        <begin position="604"/>
        <end position="626"/>
    </location>
</feature>
<keyword evidence="7" id="KW-0406">Ion transport</keyword>
<dbReference type="EMBL" id="CAKKNE010000001">
    <property type="protein sequence ID" value="CAH0365315.1"/>
    <property type="molecule type" value="Genomic_DNA"/>
</dbReference>
<name>A0A8J2S7E1_9STRA</name>
<evidence type="ECO:0000256" key="3">
    <source>
        <dbReference type="ARBA" id="ARBA00022449"/>
    </source>
</evidence>
<evidence type="ECO:0000256" key="7">
    <source>
        <dbReference type="ARBA" id="ARBA00023065"/>
    </source>
</evidence>
<keyword evidence="3" id="KW-0050">Antiport</keyword>
<keyword evidence="9" id="KW-0739">Sodium transport</keyword>
<evidence type="ECO:0000256" key="1">
    <source>
        <dbReference type="ARBA" id="ARBA00004141"/>
    </source>
</evidence>
<feature type="transmembrane region" description="Helical" evidence="11">
    <location>
        <begin position="189"/>
        <end position="209"/>
    </location>
</feature>
<dbReference type="InterPro" id="IPR006153">
    <property type="entry name" value="Cation/H_exchanger_TM"/>
</dbReference>
<sequence>MGRLRYHCLSGLLLLLALAAKAEEATAVPPCDKNDHDKKEDKFTHFTEIFYTVIFIILVWISGKIAAAAGAPSLVGEILVGVILGPHVVDFVPFPSALKSIGEVGLCLHALEAGLMVDVEMLEIVGARGLAVGFVGSAAPLGLGLLVALAWGAKLTPAFVVGACTATMSTGIALNVLKAGSVINQPIGQLIIAAASVNELVNITLLTCVDNMMRRAKPMAYALPLGSMILLVLIVGWAAVKIVPRWLEKHILPRVPQHHRPNAVLLCLFSAAIILIPVCKYSGSSELLGAFLAGLCFCSDHVVHATWDRQVKRVYAWLMRLFFAATIGFEIPIEHMNTQSLTKACILCTVSIAKLAMGAFAQPLDSDHFWILAWAWGEWGEMSFFIAGVAATEIKSGRIISKDTHNAICLAVLVSMLVCPAGLRRKLEEYEKKAKYQIAEACTRAIADTADTSGREHATYFCLQTKSHAHWDMSGSLQKMMQKLGCDVIDYRQWHPNDHFGLAHCVNEMYVRDDHVRLPTAVDMSAEQNVKLRERIDAILDATRAALHEDEHDGAEIRVQRWLPGSHLEGSRLVANEDAKERIEVLASDTNVYRGADGKLHGKSYGPWRSTSHSRKAKSAKETLTHSVEDTIDQEQCLEGFDEVSSQKGSVRKENRLKAFARHVLDPSEKDHGLEAERGTRGALHAEPHHELDGFVHHGAHHPFALPDDDDHEKEDELVFGSKLPSSTSLRRMASFRSMASLDESETKEWHQHDVETADDAGTVLPLASTSLGKRAKSWSGRGGSPDDRSRRDAARRRTLSDLPPPPPSPDSKPSTPAHLDEVGESKQL</sequence>
<evidence type="ECO:0000256" key="11">
    <source>
        <dbReference type="SAM" id="Phobius"/>
    </source>
</evidence>
<proteinExistence type="predicted"/>
<comment type="caution">
    <text evidence="14">The sequence shown here is derived from an EMBL/GenBank/DDBJ whole genome shotgun (WGS) entry which is preliminary data.</text>
</comment>
<dbReference type="Pfam" id="PF00999">
    <property type="entry name" value="Na_H_Exchanger"/>
    <property type="match status" value="1"/>
</dbReference>
<dbReference type="GO" id="GO:0015297">
    <property type="term" value="F:antiporter activity"/>
    <property type="evidence" value="ECO:0007669"/>
    <property type="project" value="UniProtKB-KW"/>
</dbReference>
<feature type="domain" description="Cation/H+ exchanger transmembrane" evidence="13">
    <location>
        <begin position="57"/>
        <end position="423"/>
    </location>
</feature>
<feature type="signal peptide" evidence="12">
    <location>
        <begin position="1"/>
        <end position="22"/>
    </location>
</feature>
<feature type="transmembrane region" description="Helical" evidence="11">
    <location>
        <begin position="221"/>
        <end position="243"/>
    </location>
</feature>
<evidence type="ECO:0000256" key="5">
    <source>
        <dbReference type="ARBA" id="ARBA00022989"/>
    </source>
</evidence>
<keyword evidence="4 11" id="KW-0812">Transmembrane</keyword>
<feature type="transmembrane region" description="Helical" evidence="11">
    <location>
        <begin position="130"/>
        <end position="151"/>
    </location>
</feature>
<accession>A0A8J2S7E1</accession>
<dbReference type="GO" id="GO:1902600">
    <property type="term" value="P:proton transmembrane transport"/>
    <property type="evidence" value="ECO:0007669"/>
    <property type="project" value="InterPro"/>
</dbReference>
<feature type="region of interest" description="Disordered" evidence="10">
    <location>
        <begin position="694"/>
        <end position="721"/>
    </location>
</feature>
<comment type="subcellular location">
    <subcellularLocation>
        <location evidence="1">Membrane</location>
        <topology evidence="1">Multi-pass membrane protein</topology>
    </subcellularLocation>
</comment>
<evidence type="ECO:0000256" key="9">
    <source>
        <dbReference type="ARBA" id="ARBA00023201"/>
    </source>
</evidence>
<feature type="chain" id="PRO_5035278154" description="Cation/H+ exchanger transmembrane domain-containing protein" evidence="12">
    <location>
        <begin position="23"/>
        <end position="829"/>
    </location>
</feature>
<keyword evidence="15" id="KW-1185">Reference proteome</keyword>
<keyword evidence="6" id="KW-0915">Sodium</keyword>
<feature type="transmembrane region" description="Helical" evidence="11">
    <location>
        <begin position="158"/>
        <end position="177"/>
    </location>
</feature>
<evidence type="ECO:0000256" key="2">
    <source>
        <dbReference type="ARBA" id="ARBA00022448"/>
    </source>
</evidence>
<feature type="transmembrane region" description="Helical" evidence="11">
    <location>
        <begin position="43"/>
        <end position="61"/>
    </location>
</feature>
<keyword evidence="12" id="KW-0732">Signal</keyword>
<evidence type="ECO:0000259" key="13">
    <source>
        <dbReference type="Pfam" id="PF00999"/>
    </source>
</evidence>
<evidence type="ECO:0000313" key="15">
    <source>
        <dbReference type="Proteomes" id="UP000789595"/>
    </source>
</evidence>
<dbReference type="AlphaFoldDB" id="A0A8J2S7E1"/>
<evidence type="ECO:0000256" key="4">
    <source>
        <dbReference type="ARBA" id="ARBA00022692"/>
    </source>
</evidence>
<keyword evidence="8 11" id="KW-0472">Membrane</keyword>
<evidence type="ECO:0000256" key="10">
    <source>
        <dbReference type="SAM" id="MobiDB-lite"/>
    </source>
</evidence>
<dbReference type="Proteomes" id="UP000789595">
    <property type="component" value="Unassembled WGS sequence"/>
</dbReference>
<feature type="region of interest" description="Disordered" evidence="10">
    <location>
        <begin position="743"/>
        <end position="829"/>
    </location>
</feature>
<reference evidence="14" key="1">
    <citation type="submission" date="2021-11" db="EMBL/GenBank/DDBJ databases">
        <authorList>
            <consortium name="Genoscope - CEA"/>
            <person name="William W."/>
        </authorList>
    </citation>
    <scope>NUCLEOTIDE SEQUENCE</scope>
</reference>
<protein>
    <recommendedName>
        <fullName evidence="13">Cation/H+ exchanger transmembrane domain-containing protein</fullName>
    </recommendedName>
</protein>
<dbReference type="InterPro" id="IPR038770">
    <property type="entry name" value="Na+/solute_symporter_sf"/>
</dbReference>
<keyword evidence="2" id="KW-0813">Transport</keyword>
<evidence type="ECO:0000313" key="14">
    <source>
        <dbReference type="EMBL" id="CAH0365315.1"/>
    </source>
</evidence>
<organism evidence="14 15">
    <name type="scientific">Pelagomonas calceolata</name>
    <dbReference type="NCBI Taxonomy" id="35677"/>
    <lineage>
        <taxon>Eukaryota</taxon>
        <taxon>Sar</taxon>
        <taxon>Stramenopiles</taxon>
        <taxon>Ochrophyta</taxon>
        <taxon>Pelagophyceae</taxon>
        <taxon>Pelagomonadales</taxon>
        <taxon>Pelagomonadaceae</taxon>
        <taxon>Pelagomonas</taxon>
    </lineage>
</organism>
<evidence type="ECO:0000256" key="12">
    <source>
        <dbReference type="SAM" id="SignalP"/>
    </source>
</evidence>
<dbReference type="GO" id="GO:0016020">
    <property type="term" value="C:membrane"/>
    <property type="evidence" value="ECO:0007669"/>
    <property type="project" value="UniProtKB-SubCell"/>
</dbReference>
<feature type="compositionally biased region" description="Basic and acidic residues" evidence="10">
    <location>
        <begin position="819"/>
        <end position="829"/>
    </location>
</feature>
<dbReference type="PANTHER" id="PTHR43562">
    <property type="entry name" value="NAPA-TYPE SODIUM/HYDROGEN ANTIPORTER"/>
    <property type="match status" value="1"/>
</dbReference>
<evidence type="ECO:0000256" key="6">
    <source>
        <dbReference type="ARBA" id="ARBA00023053"/>
    </source>
</evidence>
<dbReference type="PANTHER" id="PTHR43562:SF3">
    <property type="entry name" value="SODIUM ION_PROTON EXCHANGER (EUROFUNG)"/>
    <property type="match status" value="1"/>
</dbReference>
<dbReference type="OrthoDB" id="1288932at2759"/>
<feature type="compositionally biased region" description="Acidic residues" evidence="10">
    <location>
        <begin position="707"/>
        <end position="718"/>
    </location>
</feature>
<gene>
    <name evidence="14" type="ORF">PECAL_1P17480</name>
</gene>
<dbReference type="GO" id="GO:0006814">
    <property type="term" value="P:sodium ion transport"/>
    <property type="evidence" value="ECO:0007669"/>
    <property type="project" value="UniProtKB-KW"/>
</dbReference>
<feature type="compositionally biased region" description="Basic and acidic residues" evidence="10">
    <location>
        <begin position="745"/>
        <end position="756"/>
    </location>
</feature>
<evidence type="ECO:0000256" key="8">
    <source>
        <dbReference type="ARBA" id="ARBA00023136"/>
    </source>
</evidence>